<dbReference type="Gene3D" id="1.10.10.10">
    <property type="entry name" value="Winged helix-like DNA-binding domain superfamily/Winged helix DNA-binding domain"/>
    <property type="match status" value="1"/>
</dbReference>
<gene>
    <name evidence="2" type="ORF">SAMN04488696_2806</name>
</gene>
<organism evidence="2 3">
    <name type="scientific">Methanolobus profundi</name>
    <dbReference type="NCBI Taxonomy" id="487685"/>
    <lineage>
        <taxon>Archaea</taxon>
        <taxon>Methanobacteriati</taxon>
        <taxon>Methanobacteriota</taxon>
        <taxon>Stenosarchaea group</taxon>
        <taxon>Methanomicrobia</taxon>
        <taxon>Methanosarcinales</taxon>
        <taxon>Methanosarcinaceae</taxon>
        <taxon>Methanolobus</taxon>
    </lineage>
</organism>
<dbReference type="STRING" id="487685.SAMN04488696_2806"/>
<dbReference type="RefSeq" id="WP_091938008.1">
    <property type="nucleotide sequence ID" value="NZ_FOUJ01000007.1"/>
</dbReference>
<dbReference type="AlphaFoldDB" id="A0A1I4UNA8"/>
<evidence type="ECO:0000256" key="1">
    <source>
        <dbReference type="SAM" id="MobiDB-lite"/>
    </source>
</evidence>
<name>A0A1I4UNA8_9EURY</name>
<reference evidence="3" key="1">
    <citation type="submission" date="2016-10" db="EMBL/GenBank/DDBJ databases">
        <authorList>
            <person name="Varghese N."/>
            <person name="Submissions S."/>
        </authorList>
    </citation>
    <scope>NUCLEOTIDE SEQUENCE [LARGE SCALE GENOMIC DNA]</scope>
    <source>
        <strain evidence="3">Mob M</strain>
    </source>
</reference>
<feature type="compositionally biased region" description="Low complexity" evidence="1">
    <location>
        <begin position="84"/>
        <end position="102"/>
    </location>
</feature>
<protein>
    <submittedName>
        <fullName evidence="2">Uncharacterized protein</fullName>
    </submittedName>
</protein>
<dbReference type="EMBL" id="FOUJ01000007">
    <property type="protein sequence ID" value="SFM90479.1"/>
    <property type="molecule type" value="Genomic_DNA"/>
</dbReference>
<evidence type="ECO:0000313" key="3">
    <source>
        <dbReference type="Proteomes" id="UP000198535"/>
    </source>
</evidence>
<accession>A0A1I4UNA8</accession>
<proteinExistence type="predicted"/>
<dbReference type="OrthoDB" id="148154at2157"/>
<dbReference type="Proteomes" id="UP000198535">
    <property type="component" value="Unassembled WGS sequence"/>
</dbReference>
<feature type="region of interest" description="Disordered" evidence="1">
    <location>
        <begin position="80"/>
        <end position="102"/>
    </location>
</feature>
<keyword evidence="3" id="KW-1185">Reference proteome</keyword>
<evidence type="ECO:0000313" key="2">
    <source>
        <dbReference type="EMBL" id="SFM90479.1"/>
    </source>
</evidence>
<sequence>MDPQRGKRMKVRLEIIDDDGTESANVEFAGRHWKRRLLAFIDTVEDETDNITEPSSISSNSKMHVADQSAYHPQFVQQQVSSNIQPGQQTAPPQQFQPVQQQQAQPVYQQQQFQQPIQQVPVQQQYQQPMQQQQMPVMTNYQPPQQYVQPNLPPVGPQQYGYGQPAHSTSTVHPPVTPNMQHQPAVPHLDQAMHRRTPRLQERLNESLTINERLELFLRYEYPRVWFSSQDVQQHYERIYGAIKQSTVSTYLSRMYRKNLLERRGNRTQREYRYIADEPEPTYRMEETTDAPAYHRLQY</sequence>
<dbReference type="InterPro" id="IPR036388">
    <property type="entry name" value="WH-like_DNA-bd_sf"/>
</dbReference>